<sequence length="56" mass="6618">MVDTFYNKNDSQFLKHSWDARKAHVGEYDLVTDRLLSMIGDPSGQKKRPNHRDRSR</sequence>
<evidence type="ECO:0000313" key="1">
    <source>
        <dbReference type="EMBL" id="KAF9945455.1"/>
    </source>
</evidence>
<keyword evidence="2" id="KW-1185">Reference proteome</keyword>
<proteinExistence type="predicted"/>
<dbReference type="OrthoDB" id="2434038at2759"/>
<dbReference type="AlphaFoldDB" id="A0A9P6ISD1"/>
<feature type="non-terminal residue" evidence="1">
    <location>
        <position position="56"/>
    </location>
</feature>
<reference evidence="1" key="1">
    <citation type="journal article" date="2020" name="Fungal Divers.">
        <title>Resolving the Mortierellaceae phylogeny through synthesis of multi-gene phylogenetics and phylogenomics.</title>
        <authorList>
            <person name="Vandepol N."/>
            <person name="Liber J."/>
            <person name="Desiro A."/>
            <person name="Na H."/>
            <person name="Kennedy M."/>
            <person name="Barry K."/>
            <person name="Grigoriev I.V."/>
            <person name="Miller A.N."/>
            <person name="O'Donnell K."/>
            <person name="Stajich J.E."/>
            <person name="Bonito G."/>
        </authorList>
    </citation>
    <scope>NUCLEOTIDE SEQUENCE</scope>
    <source>
        <strain evidence="1">MES-2147</strain>
    </source>
</reference>
<name>A0A9P6ISD1_9FUNG</name>
<evidence type="ECO:0000313" key="2">
    <source>
        <dbReference type="Proteomes" id="UP000749646"/>
    </source>
</evidence>
<organism evidence="1 2">
    <name type="scientific">Modicella reniformis</name>
    <dbReference type="NCBI Taxonomy" id="1440133"/>
    <lineage>
        <taxon>Eukaryota</taxon>
        <taxon>Fungi</taxon>
        <taxon>Fungi incertae sedis</taxon>
        <taxon>Mucoromycota</taxon>
        <taxon>Mortierellomycotina</taxon>
        <taxon>Mortierellomycetes</taxon>
        <taxon>Mortierellales</taxon>
        <taxon>Mortierellaceae</taxon>
        <taxon>Modicella</taxon>
    </lineage>
</organism>
<gene>
    <name evidence="1" type="ORF">BGZ65_010727</name>
</gene>
<protein>
    <submittedName>
        <fullName evidence="1">Uncharacterized protein</fullName>
    </submittedName>
</protein>
<dbReference type="EMBL" id="JAAAHW010007999">
    <property type="protein sequence ID" value="KAF9945455.1"/>
    <property type="molecule type" value="Genomic_DNA"/>
</dbReference>
<comment type="caution">
    <text evidence="1">The sequence shown here is derived from an EMBL/GenBank/DDBJ whole genome shotgun (WGS) entry which is preliminary data.</text>
</comment>
<dbReference type="Proteomes" id="UP000749646">
    <property type="component" value="Unassembled WGS sequence"/>
</dbReference>
<accession>A0A9P6ISD1</accession>